<comment type="similarity">
    <text evidence="1">Belongs to the LEA type SMP family.</text>
</comment>
<feature type="domain" description="SMP" evidence="4">
    <location>
        <begin position="208"/>
        <end position="266"/>
    </location>
</feature>
<feature type="region of interest" description="Disordered" evidence="3">
    <location>
        <begin position="1"/>
        <end position="26"/>
    </location>
</feature>
<name>A0ABR0CZ07_9LAMI</name>
<gene>
    <name evidence="5" type="ORF">RD792_009433</name>
</gene>
<evidence type="ECO:0000256" key="1">
    <source>
        <dbReference type="ARBA" id="ARBA00010733"/>
    </source>
</evidence>
<evidence type="ECO:0000256" key="2">
    <source>
        <dbReference type="ARBA" id="ARBA00022737"/>
    </source>
</evidence>
<comment type="caution">
    <text evidence="5">The sequence shown here is derived from an EMBL/GenBank/DDBJ whole genome shotgun (WGS) entry which is preliminary data.</text>
</comment>
<dbReference type="InterPro" id="IPR007011">
    <property type="entry name" value="LEA_SMP_dom"/>
</dbReference>
<protein>
    <recommendedName>
        <fullName evidence="4">SMP domain-containing protein</fullName>
    </recommendedName>
</protein>
<dbReference type="EMBL" id="JAYDYQ010002534">
    <property type="protein sequence ID" value="KAK4482281.1"/>
    <property type="molecule type" value="Genomic_DNA"/>
</dbReference>
<organism evidence="5 6">
    <name type="scientific">Penstemon davidsonii</name>
    <dbReference type="NCBI Taxonomy" id="160366"/>
    <lineage>
        <taxon>Eukaryota</taxon>
        <taxon>Viridiplantae</taxon>
        <taxon>Streptophyta</taxon>
        <taxon>Embryophyta</taxon>
        <taxon>Tracheophyta</taxon>
        <taxon>Spermatophyta</taxon>
        <taxon>Magnoliopsida</taxon>
        <taxon>eudicotyledons</taxon>
        <taxon>Gunneridae</taxon>
        <taxon>Pentapetalae</taxon>
        <taxon>asterids</taxon>
        <taxon>lamiids</taxon>
        <taxon>Lamiales</taxon>
        <taxon>Plantaginaceae</taxon>
        <taxon>Cheloneae</taxon>
        <taxon>Penstemon</taxon>
    </lineage>
</organism>
<evidence type="ECO:0000313" key="6">
    <source>
        <dbReference type="Proteomes" id="UP001291926"/>
    </source>
</evidence>
<evidence type="ECO:0000259" key="4">
    <source>
        <dbReference type="Pfam" id="PF04927"/>
    </source>
</evidence>
<dbReference type="Pfam" id="PF04927">
    <property type="entry name" value="SMP"/>
    <property type="match status" value="3"/>
</dbReference>
<evidence type="ECO:0000256" key="3">
    <source>
        <dbReference type="SAM" id="MobiDB-lite"/>
    </source>
</evidence>
<dbReference type="PANTHER" id="PTHR31174">
    <property type="entry name" value="SEED MATURATION FAMILY PROTEIN"/>
    <property type="match status" value="1"/>
</dbReference>
<keyword evidence="2" id="KW-0677">Repeat</keyword>
<evidence type="ECO:0000313" key="5">
    <source>
        <dbReference type="EMBL" id="KAK4482281.1"/>
    </source>
</evidence>
<feature type="domain" description="SMP" evidence="4">
    <location>
        <begin position="143"/>
        <end position="200"/>
    </location>
</feature>
<dbReference type="PANTHER" id="PTHR31174:SF31">
    <property type="entry name" value="LATE EMBRYOGENESIS ABUNDANT PROTEIN 3"/>
    <property type="match status" value="1"/>
</dbReference>
<dbReference type="InterPro" id="IPR042971">
    <property type="entry name" value="LEA_SMP"/>
</dbReference>
<reference evidence="5 6" key="1">
    <citation type="journal article" date="2023" name="bioRxiv">
        <title>Genome report: Whole genome sequence and annotation of Penstemon davidsonii.</title>
        <authorList>
            <person name="Ostevik K.L."/>
            <person name="Alabady M."/>
            <person name="Zhang M."/>
            <person name="Rausher M.D."/>
        </authorList>
    </citation>
    <scope>NUCLEOTIDE SEQUENCE [LARGE SCALE GENOMIC DNA]</scope>
    <source>
        <strain evidence="5">DNT005</strain>
        <tissue evidence="5">Whole leaf</tissue>
    </source>
</reference>
<feature type="compositionally biased region" description="Pro residues" evidence="3">
    <location>
        <begin position="1"/>
        <end position="10"/>
    </location>
</feature>
<accession>A0ABR0CZ07</accession>
<proteinExistence type="inferred from homology"/>
<dbReference type="Proteomes" id="UP001291926">
    <property type="component" value="Unassembled WGS sequence"/>
</dbReference>
<sequence>MSQGQPPRPAQQPEEQEQPVKYGDVFQVSAGELASKPIAPKDAAAAQAAESIVLGQTQKSGPASVMQSAADENVRRGILSRDHVTEAVSQGGVSISLDELNGQRVVTEAVAGEVVGKYAVTGVEETAAGPPISALDYAHAAKITIGQALESAALSAGNKSVDESDAAAIQAAEIRATRRNQLVPGGVAAHAQSAATHNARTPAEDKKTKLRDVLAGASSKLPDDKAVTKEDAEGVVAAEIRNKADMTTYPGGVPASVVAAASLNQKPTPTMRNSKGHLM</sequence>
<feature type="domain" description="SMP" evidence="4">
    <location>
        <begin position="20"/>
        <end position="75"/>
    </location>
</feature>
<keyword evidence="6" id="KW-1185">Reference proteome</keyword>